<dbReference type="Proteomes" id="UP000695000">
    <property type="component" value="Unplaced"/>
</dbReference>
<feature type="transmembrane region" description="Helical" evidence="1">
    <location>
        <begin position="20"/>
        <end position="39"/>
    </location>
</feature>
<keyword evidence="1" id="KW-0472">Membrane</keyword>
<evidence type="ECO:0000313" key="2">
    <source>
        <dbReference type="Proteomes" id="UP000695000"/>
    </source>
</evidence>
<keyword evidence="1" id="KW-1133">Transmembrane helix</keyword>
<keyword evidence="2" id="KW-1185">Reference proteome</keyword>
<organism evidence="2 3">
    <name type="scientific">Nicrophorus vespilloides</name>
    <name type="common">Boreal carrion beetle</name>
    <dbReference type="NCBI Taxonomy" id="110193"/>
    <lineage>
        <taxon>Eukaryota</taxon>
        <taxon>Metazoa</taxon>
        <taxon>Ecdysozoa</taxon>
        <taxon>Arthropoda</taxon>
        <taxon>Hexapoda</taxon>
        <taxon>Insecta</taxon>
        <taxon>Pterygota</taxon>
        <taxon>Neoptera</taxon>
        <taxon>Endopterygota</taxon>
        <taxon>Coleoptera</taxon>
        <taxon>Polyphaga</taxon>
        <taxon>Staphyliniformia</taxon>
        <taxon>Silphidae</taxon>
        <taxon>Nicrophorinae</taxon>
        <taxon>Nicrophorus</taxon>
    </lineage>
</organism>
<reference evidence="3" key="1">
    <citation type="submission" date="2025-08" db="UniProtKB">
        <authorList>
            <consortium name="RefSeq"/>
        </authorList>
    </citation>
    <scope>IDENTIFICATION</scope>
    <source>
        <tissue evidence="3">Whole Larva</tissue>
    </source>
</reference>
<sequence length="89" mass="9712">MSTCMPGSSLRFLGPSVKIAIPLSILWGTACSFLAALIVQSTRTLSARRILDDQKEDLTVLASIELCLALITLSIVVVLMRIDCRYDPD</sequence>
<evidence type="ECO:0000256" key="1">
    <source>
        <dbReference type="SAM" id="Phobius"/>
    </source>
</evidence>
<name>A0ABM1M3Y0_NICVS</name>
<feature type="transmembrane region" description="Helical" evidence="1">
    <location>
        <begin position="60"/>
        <end position="82"/>
    </location>
</feature>
<gene>
    <name evidence="3" type="primary">LOC108557321</name>
</gene>
<proteinExistence type="predicted"/>
<accession>A0ABM1M3Y0</accession>
<dbReference type="RefSeq" id="XP_017769280.1">
    <property type="nucleotide sequence ID" value="XM_017913791.1"/>
</dbReference>
<evidence type="ECO:0000313" key="3">
    <source>
        <dbReference type="RefSeq" id="XP_017769280.1"/>
    </source>
</evidence>
<keyword evidence="1" id="KW-0812">Transmembrane</keyword>
<protein>
    <submittedName>
        <fullName evidence="3">Uncharacterized protein LOC108557321</fullName>
    </submittedName>
</protein>
<dbReference type="GeneID" id="108557321"/>